<evidence type="ECO:0000256" key="1">
    <source>
        <dbReference type="ARBA" id="ARBA00008511"/>
    </source>
</evidence>
<dbReference type="EMBL" id="KK107419">
    <property type="protein sequence ID" value="EZA51090.1"/>
    <property type="molecule type" value="Genomic_DNA"/>
</dbReference>
<evidence type="ECO:0000259" key="3">
    <source>
        <dbReference type="Pfam" id="PF08190"/>
    </source>
</evidence>
<dbReference type="GO" id="GO:0097255">
    <property type="term" value="C:R2TP complex"/>
    <property type="evidence" value="ECO:0007669"/>
    <property type="project" value="TreeGrafter"/>
</dbReference>
<dbReference type="PANTHER" id="PTHR22997:SF0">
    <property type="entry name" value="PIH1 DOMAIN-CONTAINING PROTEIN 1"/>
    <property type="match status" value="1"/>
</dbReference>
<reference evidence="4 6" key="1">
    <citation type="journal article" date="2014" name="Curr. Biol.">
        <title>The genome of the clonal raider ant Cerapachys biroi.</title>
        <authorList>
            <person name="Oxley P.R."/>
            <person name="Ji L."/>
            <person name="Fetter-Pruneda I."/>
            <person name="McKenzie S.K."/>
            <person name="Li C."/>
            <person name="Hu H."/>
            <person name="Zhang G."/>
            <person name="Kronauer D.J."/>
        </authorList>
    </citation>
    <scope>NUCLEOTIDE SEQUENCE [LARGE SCALE GENOMIC DNA]</scope>
</reference>
<dbReference type="GO" id="GO:0005737">
    <property type="term" value="C:cytoplasm"/>
    <property type="evidence" value="ECO:0007669"/>
    <property type="project" value="TreeGrafter"/>
</dbReference>
<dbReference type="OMA" id="RAMNIHQ"/>
<name>A0A026W4T3_OOCBI</name>
<dbReference type="PANTHER" id="PTHR22997">
    <property type="entry name" value="PIH1 DOMAIN-CONTAINING PROTEIN 1"/>
    <property type="match status" value="1"/>
</dbReference>
<reference evidence="5" key="2">
    <citation type="journal article" date="2018" name="Genome Res.">
        <title>The genomic architecture and molecular evolution of ant odorant receptors.</title>
        <authorList>
            <person name="McKenzie S.K."/>
            <person name="Kronauer D.J.C."/>
        </authorList>
    </citation>
    <scope>NUCLEOTIDE SEQUENCE [LARGE SCALE GENOMIC DNA]</scope>
    <source>
        <strain evidence="5">Clonal line C1</strain>
    </source>
</reference>
<organism evidence="4 6">
    <name type="scientific">Ooceraea biroi</name>
    <name type="common">Clonal raider ant</name>
    <name type="synonym">Cerapachys biroi</name>
    <dbReference type="NCBI Taxonomy" id="2015173"/>
    <lineage>
        <taxon>Eukaryota</taxon>
        <taxon>Metazoa</taxon>
        <taxon>Ecdysozoa</taxon>
        <taxon>Arthropoda</taxon>
        <taxon>Hexapoda</taxon>
        <taxon>Insecta</taxon>
        <taxon>Pterygota</taxon>
        <taxon>Neoptera</taxon>
        <taxon>Endopterygota</taxon>
        <taxon>Hymenoptera</taxon>
        <taxon>Apocrita</taxon>
        <taxon>Aculeata</taxon>
        <taxon>Formicoidea</taxon>
        <taxon>Formicidae</taxon>
        <taxon>Dorylinae</taxon>
        <taxon>Ooceraea</taxon>
    </lineage>
</organism>
<evidence type="ECO:0000256" key="2">
    <source>
        <dbReference type="ARBA" id="ARBA00046233"/>
    </source>
</evidence>
<dbReference type="Proteomes" id="UP000279307">
    <property type="component" value="Chromosome 3"/>
</dbReference>
<dbReference type="InterPro" id="IPR050734">
    <property type="entry name" value="PIH1/Kintoun_subfamily"/>
</dbReference>
<proteinExistence type="inferred from homology"/>
<dbReference type="OrthoDB" id="5135119at2759"/>
<keyword evidence="6" id="KW-1185">Reference proteome</keyword>
<dbReference type="STRING" id="2015173.A0A026W4T3"/>
<protein>
    <submittedName>
        <fullName evidence="4">PIH1 domain-containing protein</fullName>
    </submittedName>
</protein>
<dbReference type="InterPro" id="IPR012981">
    <property type="entry name" value="PIH1_N"/>
</dbReference>
<dbReference type="GO" id="GO:0000492">
    <property type="term" value="P:box C/D snoRNP assembly"/>
    <property type="evidence" value="ECO:0007669"/>
    <property type="project" value="TreeGrafter"/>
</dbReference>
<dbReference type="EMBL" id="QOIP01000003">
    <property type="protein sequence ID" value="RLU25028.1"/>
    <property type="molecule type" value="Genomic_DNA"/>
</dbReference>
<evidence type="ECO:0000313" key="4">
    <source>
        <dbReference type="EMBL" id="EZA51090.1"/>
    </source>
</evidence>
<dbReference type="Pfam" id="PF08190">
    <property type="entry name" value="PIH1"/>
    <property type="match status" value="1"/>
</dbReference>
<evidence type="ECO:0000313" key="6">
    <source>
        <dbReference type="Proteomes" id="UP000053097"/>
    </source>
</evidence>
<comment type="function">
    <text evidence="2">Involved in the assembly of C/D box small nucleolar ribonucleoprotein (snoRNP) particles. Recruits the SWI/SNF complex to the core promoter of rRNA genes and enhances pre-rRNA transcription. Mediates interaction of TELO2 with the R2TP complex which is necessary for the stability of MTOR and SMG1. Positively regulates the assembly and activity of the mTORC1 complex.</text>
</comment>
<sequence length="314" mass="35619">MASFLDVDDSLKMKNLLLQDEDRSAISEQMDEFMKQLDSKSSVLVQPTPGICVKTRAIDGQKVFINICVSSKIPPPEDISDSQLFKIIEDEETTAYTIPMSIGSERMEADKSGIASATYDVMINSTYLKKCQERKHFMAFTILVILSGVADKFDKHLEMEDYVILKNRTVIGKLQQHRIENREVKKPQSYKPLIEEISTVSMDRSDSLDSKATKMVILREPAKGPAKRLIALFDMSKSVTIEDIAVLINSDRINVTDEKVSCSYDVLLPYALDVNEAEAFFDYNIGVKTCICISSYCVEIRFGNKIFLFFRCYE</sequence>
<feature type="domain" description="PIH1 N-terminal" evidence="3">
    <location>
        <begin position="21"/>
        <end position="185"/>
    </location>
</feature>
<dbReference type="AlphaFoldDB" id="A0A026W4T3"/>
<dbReference type="GO" id="GO:1990904">
    <property type="term" value="C:ribonucleoprotein complex"/>
    <property type="evidence" value="ECO:0007669"/>
    <property type="project" value="TreeGrafter"/>
</dbReference>
<comment type="similarity">
    <text evidence="1">Belongs to the PIH1 family.</text>
</comment>
<gene>
    <name evidence="5" type="ORF">DMN91_003120</name>
    <name evidence="4" type="ORF">X777_10378</name>
</gene>
<dbReference type="Proteomes" id="UP000053097">
    <property type="component" value="Unassembled WGS sequence"/>
</dbReference>
<evidence type="ECO:0000313" key="5">
    <source>
        <dbReference type="EMBL" id="RLU25028.1"/>
    </source>
</evidence>
<accession>A0A026W4T3</accession>
<dbReference type="GO" id="GO:0006364">
    <property type="term" value="P:rRNA processing"/>
    <property type="evidence" value="ECO:0007669"/>
    <property type="project" value="TreeGrafter"/>
</dbReference>
<reference evidence="5" key="3">
    <citation type="submission" date="2018-07" db="EMBL/GenBank/DDBJ databases">
        <authorList>
            <person name="Mckenzie S.K."/>
            <person name="Kronauer D.J.C."/>
        </authorList>
    </citation>
    <scope>NUCLEOTIDE SEQUENCE</scope>
    <source>
        <strain evidence="5">Clonal line C1</strain>
    </source>
</reference>